<evidence type="ECO:0000313" key="5">
    <source>
        <dbReference type="EMBL" id="KNZ44982.1"/>
    </source>
</evidence>
<evidence type="ECO:0000256" key="3">
    <source>
        <dbReference type="PROSITE-ProRule" id="PRU00221"/>
    </source>
</evidence>
<dbReference type="Proteomes" id="UP000037035">
    <property type="component" value="Unassembled WGS sequence"/>
</dbReference>
<protein>
    <recommendedName>
        <fullName evidence="7">Anaphase-promoting complex subunit 4 WD40 domain-containing protein</fullName>
    </recommendedName>
</protein>
<dbReference type="InterPro" id="IPR015943">
    <property type="entry name" value="WD40/YVTN_repeat-like_dom_sf"/>
</dbReference>
<name>A0A0L6U9L9_9BASI</name>
<evidence type="ECO:0008006" key="7">
    <source>
        <dbReference type="Google" id="ProtNLM"/>
    </source>
</evidence>
<keyword evidence="1 3" id="KW-0853">WD repeat</keyword>
<dbReference type="InterPro" id="IPR019775">
    <property type="entry name" value="WD40_repeat_CS"/>
</dbReference>
<dbReference type="SUPFAM" id="SSF50978">
    <property type="entry name" value="WD40 repeat-like"/>
    <property type="match status" value="1"/>
</dbReference>
<reference evidence="5 6" key="1">
    <citation type="submission" date="2015-08" db="EMBL/GenBank/DDBJ databases">
        <title>Next Generation Sequencing and Analysis of the Genome of Puccinia sorghi L Schw, the Causal Agent of Maize Common Rust.</title>
        <authorList>
            <person name="Rochi L."/>
            <person name="Burguener G."/>
            <person name="Darino M."/>
            <person name="Turjanski A."/>
            <person name="Kreff E."/>
            <person name="Dieguez M.J."/>
            <person name="Sacco F."/>
        </authorList>
    </citation>
    <scope>NUCLEOTIDE SEQUENCE [LARGE SCALE GENOMIC DNA]</scope>
    <source>
        <strain evidence="5 6">RO10H11247</strain>
    </source>
</reference>
<gene>
    <name evidence="5" type="ORF">VP01_860g3</name>
</gene>
<dbReference type="InterPro" id="IPR052254">
    <property type="entry name" value="CUL4-DDB1_E3_ligase_receptor"/>
</dbReference>
<dbReference type="AlphaFoldDB" id="A0A0L6U9L9"/>
<comment type="caution">
    <text evidence="5">The sequence shown here is derived from an EMBL/GenBank/DDBJ whole genome shotgun (WGS) entry which is preliminary data.</text>
</comment>
<organism evidence="5 6">
    <name type="scientific">Puccinia sorghi</name>
    <dbReference type="NCBI Taxonomy" id="27349"/>
    <lineage>
        <taxon>Eukaryota</taxon>
        <taxon>Fungi</taxon>
        <taxon>Dikarya</taxon>
        <taxon>Basidiomycota</taxon>
        <taxon>Pucciniomycotina</taxon>
        <taxon>Pucciniomycetes</taxon>
        <taxon>Pucciniales</taxon>
        <taxon>Pucciniaceae</taxon>
        <taxon>Puccinia</taxon>
    </lineage>
</organism>
<dbReference type="EMBL" id="LAVV01014171">
    <property type="protein sequence ID" value="KNZ44982.1"/>
    <property type="molecule type" value="Genomic_DNA"/>
</dbReference>
<dbReference type="GO" id="GO:0080008">
    <property type="term" value="C:Cul4-RING E3 ubiquitin ligase complex"/>
    <property type="evidence" value="ECO:0007669"/>
    <property type="project" value="TreeGrafter"/>
</dbReference>
<dbReference type="OrthoDB" id="2495728at2759"/>
<keyword evidence="6" id="KW-1185">Reference proteome</keyword>
<feature type="compositionally biased region" description="Polar residues" evidence="4">
    <location>
        <begin position="32"/>
        <end position="47"/>
    </location>
</feature>
<keyword evidence="2" id="KW-0677">Repeat</keyword>
<feature type="region of interest" description="Disordered" evidence="4">
    <location>
        <begin position="32"/>
        <end position="61"/>
    </location>
</feature>
<accession>A0A0L6U9L9</accession>
<dbReference type="PROSITE" id="PS50082">
    <property type="entry name" value="WD_REPEATS_2"/>
    <property type="match status" value="1"/>
</dbReference>
<evidence type="ECO:0000256" key="2">
    <source>
        <dbReference type="ARBA" id="ARBA00022737"/>
    </source>
</evidence>
<dbReference type="InterPro" id="IPR001680">
    <property type="entry name" value="WD40_rpt"/>
</dbReference>
<dbReference type="STRING" id="27349.A0A0L6U9L9"/>
<evidence type="ECO:0000256" key="1">
    <source>
        <dbReference type="ARBA" id="ARBA00022574"/>
    </source>
</evidence>
<dbReference type="VEuPathDB" id="FungiDB:VP01_860g3"/>
<dbReference type="PANTHER" id="PTHR44472:SF1">
    <property type="entry name" value="DDB1 AND CUL4 ASSOCIATED FACTOR 4"/>
    <property type="match status" value="1"/>
</dbReference>
<feature type="repeat" description="WD" evidence="3">
    <location>
        <begin position="383"/>
        <end position="407"/>
    </location>
</feature>
<dbReference type="PANTHER" id="PTHR44472">
    <property type="entry name" value="DDB1- AND CUL4-ASSOCIATED FACTOR 4-RELATED"/>
    <property type="match status" value="1"/>
</dbReference>
<dbReference type="Gene3D" id="2.130.10.10">
    <property type="entry name" value="YVTN repeat-like/Quinoprotein amine dehydrogenase"/>
    <property type="match status" value="1"/>
</dbReference>
<sequence length="476" mass="52153">MSPPSSSSNRLPQALHGYEYNPVLNRFFKSSSSYPTQASEVGTSTEHPATARNDAPPAFKFKRPIARPPAMPLFDPETDPGSAAKRARHATKTQYATACSTSTRASHISFPSPRGIMMNGDISTITLSKFKAGGSCQDILFVGSTFSEALICDLQELFNGPSPDKWTQVDLSPCITNGALEPLTSISSESGVTCFAATSGCVLTTPRDTDFPGLPQLVQRASFTNTTWSMCLTSQYLLMGCEKSFIVHDYHHRATFSELPQSSIFAIERQNNSNFLLGTRSGNVIQFDLRKPDFVIFFLSFFFLIKQIELLFFYPITVLAHPLRNNQLLDRRSIYHLKHIDTYQFLIVGAAGYAKLHDARYLTSDPIMSLDGLDNGYERSYGVTISQEGSLVCMAGRDETVKVWDLRGHPVPGFGLQPITTQSTRGTASGVLFVDQVGSAFGAVDQGPAAHQPKQPCGPGILFALKKALHWLGPQT</sequence>
<dbReference type="InterPro" id="IPR036322">
    <property type="entry name" value="WD40_repeat_dom_sf"/>
</dbReference>
<proteinExistence type="predicted"/>
<evidence type="ECO:0000313" key="6">
    <source>
        <dbReference type="Proteomes" id="UP000037035"/>
    </source>
</evidence>
<evidence type="ECO:0000256" key="4">
    <source>
        <dbReference type="SAM" id="MobiDB-lite"/>
    </source>
</evidence>
<dbReference type="PROSITE" id="PS00678">
    <property type="entry name" value="WD_REPEATS_1"/>
    <property type="match status" value="1"/>
</dbReference>